<proteinExistence type="evidence at transcript level"/>
<sequence length="153" mass="16974">MLSGCFQQKSLPPHTAPKNTTLVTRIKSPRVDLFPLRDKERTKPYTVVRGCRNAQEENSLTGQRKAAFKEGTTAPELKHDTLQEERKSAICPALLQGAPGQMCAVVRVVFMGSTDCNRCQTDSQTKPPCCCLSPDSSIQVFCFVLFCFLFLGK</sequence>
<dbReference type="EMBL" id="BC147130">
    <property type="protein sequence ID" value="AAI47131.1"/>
    <property type="molecule type" value="mRNA"/>
</dbReference>
<reference evidence="2" key="4">
    <citation type="journal article" date="2001" name="Nature">
        <title>Functional annotation of a full-length mouse cDNA collection.</title>
        <authorList>
            <consortium name="The RIKEN Genome Exploration Research Group Phase II Team and the FANTOM Consortium"/>
        </authorList>
    </citation>
    <scope>NUCLEOTIDE SEQUENCE</scope>
    <source>
        <strain evidence="2">C57BL/6J</strain>
        <tissue evidence="2">Head</tissue>
    </source>
</reference>
<name>Q8C8A0_MOUSE</name>
<evidence type="ECO:0000313" key="3">
    <source>
        <dbReference type="MGI" id="MGI:2443634"/>
    </source>
</evidence>
<dbReference type="EMBL" id="AK047961">
    <property type="protein sequence ID" value="BAC33201.1"/>
    <property type="molecule type" value="mRNA"/>
</dbReference>
<reference evidence="2" key="1">
    <citation type="journal article" date="1999" name="Methods Enzymol.">
        <title>High-efficiency full-length cDNA cloning.</title>
        <authorList>
            <person name="Carninci P."/>
            <person name="Hayashizaki Y."/>
        </authorList>
    </citation>
    <scope>NUCLEOTIDE SEQUENCE</scope>
    <source>
        <strain evidence="2">C57BL/6J</strain>
        <tissue evidence="2">Head</tissue>
    </source>
</reference>
<gene>
    <name evidence="1 3" type="primary">C130023O10Rik</name>
</gene>
<protein>
    <submittedName>
        <fullName evidence="2">Uncharacterized protein</fullName>
    </submittedName>
</protein>
<reference evidence="1" key="7">
    <citation type="journal article" date="2004" name="Genome Res.">
        <title>The status, quality, and expansion of the NIH full-length cDNA project: the Mammalian Gene Collection (MGC).</title>
        <authorList>
            <consortium name="The MGC Project Team"/>
            <person name="Gerhard D.S."/>
            <person name="Wagner L."/>
            <person name="Feingold E.A."/>
            <person name="Shenmen C.M."/>
            <person name="Grouse L.H."/>
            <person name="Schuler G."/>
            <person name="Klein S.L."/>
            <person name="Old S."/>
            <person name="Rasooly R."/>
            <person name="Good P."/>
            <person name="Guyer M."/>
            <person name="Peck A.M."/>
            <person name="Derge J.G."/>
            <person name="Lipman D."/>
            <person name="Collins F.S."/>
            <person name="Jang W."/>
            <person name="Sherry S."/>
            <person name="Feolo M."/>
            <person name="Misquitta L."/>
            <person name="Lee E."/>
            <person name="Rotmistrovsky K."/>
            <person name="Greenhut S.F."/>
            <person name="Schaefer C.F."/>
            <person name="Buetow K."/>
            <person name="Bonner T.I."/>
            <person name="Haussler D."/>
            <person name="Kent J."/>
            <person name="Kiekhaus M."/>
            <person name="Furey T."/>
            <person name="Brent M."/>
            <person name="Prange C."/>
            <person name="Schreiber K."/>
            <person name="Shapiro N."/>
            <person name="Bhat N.K."/>
            <person name="Hopkins R.F."/>
            <person name="Hsie F."/>
            <person name="Driscoll T."/>
            <person name="Soares M.B."/>
            <person name="Casavant T.L."/>
            <person name="Scheetz T.E."/>
            <person name="Brown-stein M.J."/>
            <person name="Usdin T.B."/>
            <person name="Toshiyuki S."/>
            <person name="Carninci P."/>
            <person name="Piao Y."/>
            <person name="Dudekula D.B."/>
            <person name="Ko M.S."/>
            <person name="Kawakami K."/>
            <person name="Suzuki Y."/>
            <person name="Sugano S."/>
            <person name="Gruber C.E."/>
            <person name="Smith M.R."/>
            <person name="Simmons B."/>
            <person name="Moore T."/>
            <person name="Waterman R."/>
            <person name="Johnson S.L."/>
            <person name="Ruan Y."/>
            <person name="Wei C.L."/>
            <person name="Mathavan S."/>
            <person name="Gunaratne P.H."/>
            <person name="Wu J."/>
            <person name="Garcia A.M."/>
            <person name="Hulyk S.W."/>
            <person name="Fuh E."/>
            <person name="Yuan Y."/>
            <person name="Sneed A."/>
            <person name="Kowis C."/>
            <person name="Hodgson A."/>
            <person name="Muzny D.M."/>
            <person name="McPherson J."/>
            <person name="Gibbs R.A."/>
            <person name="Fahey J."/>
            <person name="Helton E."/>
            <person name="Ketteman M."/>
            <person name="Madan A."/>
            <person name="Rodrigues S."/>
            <person name="Sanchez A."/>
            <person name="Whiting M."/>
            <person name="Madari A."/>
            <person name="Young A.C."/>
            <person name="Wetherby K.D."/>
            <person name="Granite S.J."/>
            <person name="Kwong P.N."/>
            <person name="Brinkley C.P."/>
            <person name="Pearson R.L."/>
            <person name="Bouffard G.G."/>
            <person name="Blakesly R.W."/>
            <person name="Green E.D."/>
            <person name="Dickson M.C."/>
            <person name="Rodriguez A.C."/>
            <person name="Grimwood J."/>
            <person name="Schmutz J."/>
            <person name="Myers R.M."/>
            <person name="Butterfield Y.S."/>
            <person name="Griffith M."/>
            <person name="Griffith O.L."/>
            <person name="Krzywinski M.I."/>
            <person name="Liao N."/>
            <person name="Morin R."/>
            <person name="Morrin R."/>
            <person name="Palmquist D."/>
            <person name="Petrescu A.S."/>
            <person name="Skalska U."/>
            <person name="Smailus D.E."/>
            <person name="Stott J.M."/>
            <person name="Schnerch A."/>
            <person name="Schein J.E."/>
            <person name="Jones S.J."/>
            <person name="Holt R.A."/>
            <person name="Baross A."/>
            <person name="Marra M.A."/>
            <person name="Clifton S."/>
            <person name="Makowski K.A."/>
            <person name="Bosak S."/>
            <person name="Malek J."/>
        </authorList>
    </citation>
    <scope>NUCLEOTIDE SEQUENCE [LARGE SCALE MRNA]</scope>
    <source>
        <tissue evidence="1">Brain</tissue>
    </source>
</reference>
<evidence type="ECO:0000313" key="1">
    <source>
        <dbReference type="EMBL" id="AAI47130.1"/>
    </source>
</evidence>
<organism evidence="2">
    <name type="scientific">Mus musculus</name>
    <name type="common">Mouse</name>
    <dbReference type="NCBI Taxonomy" id="10090"/>
    <lineage>
        <taxon>Eukaryota</taxon>
        <taxon>Metazoa</taxon>
        <taxon>Chordata</taxon>
        <taxon>Craniata</taxon>
        <taxon>Vertebrata</taxon>
        <taxon>Euteleostomi</taxon>
        <taxon>Mammalia</taxon>
        <taxon>Eutheria</taxon>
        <taxon>Euarchontoglires</taxon>
        <taxon>Glires</taxon>
        <taxon>Rodentia</taxon>
        <taxon>Myomorpha</taxon>
        <taxon>Muroidea</taxon>
        <taxon>Muridae</taxon>
        <taxon>Murinae</taxon>
        <taxon>Mus</taxon>
        <taxon>Mus</taxon>
    </lineage>
</organism>
<evidence type="ECO:0000313" key="2">
    <source>
        <dbReference type="EMBL" id="BAC33201.1"/>
    </source>
</evidence>
<dbReference type="AlphaFoldDB" id="Q8C8A0"/>
<reference evidence="2" key="3">
    <citation type="journal article" date="2000" name="Genome Res.">
        <title>RIKEN integrated sequence analysis (RISA) system--384-format sequencing pipeline with 384 multicapillary sequencer.</title>
        <authorList>
            <person name="Shibata K."/>
            <person name="Itoh M."/>
            <person name="Aizawa K."/>
            <person name="Nagaoka S."/>
            <person name="Sasaki N."/>
            <person name="Carninci P."/>
            <person name="Konno H."/>
            <person name="Akiyama J."/>
            <person name="Nishi K."/>
            <person name="Kitsunai T."/>
            <person name="Tashiro H."/>
            <person name="Itoh M."/>
            <person name="Sumi N."/>
            <person name="Ishii Y."/>
            <person name="Nakamura S."/>
            <person name="Hazama M."/>
            <person name="Nishine T."/>
            <person name="Harada A."/>
            <person name="Yamamoto R."/>
            <person name="Matsumoto H."/>
            <person name="Sakaguchi S."/>
            <person name="Ikegami T."/>
            <person name="Kashiwagi K."/>
            <person name="Fujiwake S."/>
            <person name="Inoue K."/>
            <person name="Togawa Y."/>
            <person name="Izawa M."/>
            <person name="Ohara E."/>
            <person name="Watahiki M."/>
            <person name="Yoneda Y."/>
            <person name="Ishikawa T."/>
            <person name="Ozawa K."/>
            <person name="Tanaka T."/>
            <person name="Matsuura S."/>
            <person name="Kawai J."/>
            <person name="Okazaki Y."/>
            <person name="Muramatsu M."/>
            <person name="Inoue Y."/>
            <person name="Kira A."/>
            <person name="Hayashizaki Y."/>
        </authorList>
    </citation>
    <scope>NUCLEOTIDE SEQUENCE</scope>
    <source>
        <strain evidence="2">C57BL/6J</strain>
        <tissue evidence="2">Head</tissue>
    </source>
</reference>
<reference evidence="2" key="6">
    <citation type="journal article" date="2002" name="Nature">
        <title>Analysis of the mouse transcriptome based on functional annotation of 60,770 full-length cDNAs.</title>
        <authorList>
            <consortium name="The FANTOM Consortium and the RIKEN Genome Exploration Research Group Phase I and II Team"/>
        </authorList>
    </citation>
    <scope>NUCLEOTIDE SEQUENCE</scope>
    <source>
        <strain evidence="2">C57BL/6J</strain>
        <tissue evidence="2">Head</tissue>
    </source>
</reference>
<reference evidence="2" key="8">
    <citation type="journal article" date="2005" name="Science">
        <title>The Transcriptional Landscape of the Mammalian Genome.</title>
        <authorList>
            <consortium name="The FANTOM Consortium"/>
            <consortium name="Riken Genome Exploration Research Group and Genome Science Group (Genome Network Project Core Group)"/>
        </authorList>
    </citation>
    <scope>NUCLEOTIDE SEQUENCE</scope>
    <source>
        <strain evidence="2">C57BL/6J</strain>
        <tissue evidence="2">Head</tissue>
    </source>
</reference>
<dbReference type="AGR" id="MGI:2443634"/>
<reference evidence="2" key="2">
    <citation type="journal article" date="2000" name="Genome Res.">
        <title>Normalization and subtraction of cap-trapper-selected cDNAs to prepare full-length cDNA libraries for rapid discovery of new genes.</title>
        <authorList>
            <person name="Carninci P."/>
            <person name="Shibata Y."/>
            <person name="Hayatsu N."/>
            <person name="Sugahara Y."/>
            <person name="Shibata K."/>
            <person name="Itoh M."/>
            <person name="Konno H."/>
            <person name="Okazaki Y."/>
            <person name="Muramatsu M."/>
            <person name="Hayashizaki Y."/>
        </authorList>
    </citation>
    <scope>NUCLEOTIDE SEQUENCE</scope>
    <source>
        <strain evidence="2">C57BL/6J</strain>
        <tissue evidence="2">Head</tissue>
    </source>
</reference>
<dbReference type="EMBL" id="BC147129">
    <property type="protein sequence ID" value="AAI47130.1"/>
    <property type="molecule type" value="mRNA"/>
</dbReference>
<reference evidence="2" key="5">
    <citation type="submission" date="2001-07" db="EMBL/GenBank/DDBJ databases">
        <authorList>
            <person name="Adachi J."/>
            <person name="Aizawa K."/>
            <person name="Akimura T."/>
            <person name="Arakawa T."/>
            <person name="Bono H."/>
            <person name="Carninci P."/>
            <person name="Fukuda S."/>
            <person name="Furuno M."/>
            <person name="Hanagaki T."/>
            <person name="Hara A."/>
            <person name="Hashizume W."/>
            <person name="Hayashida K."/>
            <person name="Hayatsu N."/>
            <person name="Hiramoto K."/>
            <person name="Hiraoka T."/>
            <person name="Hirozane T."/>
            <person name="Hori F."/>
            <person name="Imotani K."/>
            <person name="Ishii Y."/>
            <person name="Itoh M."/>
            <person name="Kagawa I."/>
            <person name="Kasukawa T."/>
            <person name="Katoh H."/>
            <person name="Kawai J."/>
            <person name="Kojima Y."/>
            <person name="Kondo S."/>
            <person name="Konno H."/>
            <person name="Kouda M."/>
            <person name="Koya S."/>
            <person name="Kurihara C."/>
            <person name="Matsuyama T."/>
            <person name="Miyazaki A."/>
            <person name="Murata M."/>
            <person name="Nakamura M."/>
            <person name="Nishi K."/>
            <person name="Nomura K."/>
            <person name="Numazaki R."/>
            <person name="Ohno M."/>
            <person name="Ohsato N."/>
            <person name="Okazaki Y."/>
            <person name="Saito R."/>
            <person name="Saitoh H."/>
            <person name="Sakai C."/>
            <person name="Sakai K."/>
            <person name="Sakazume N."/>
            <person name="Sano H."/>
            <person name="Sasaki D."/>
            <person name="Shibata K."/>
            <person name="Shinagawa A."/>
            <person name="Shiraki T."/>
            <person name="Sogabe Y."/>
            <person name="Tagami M."/>
            <person name="Tagawa A."/>
            <person name="Takahashi F."/>
            <person name="Takaku-Akahira S."/>
            <person name="Takeda Y."/>
            <person name="Tanaka T."/>
            <person name="Tomaru A."/>
            <person name="Toya T."/>
            <person name="Yasunishi A."/>
            <person name="Muramatsu M."/>
            <person name="Hayashizaki Y."/>
        </authorList>
    </citation>
    <scope>NUCLEOTIDE SEQUENCE</scope>
    <source>
        <strain evidence="2">C57BL/6J</strain>
        <tissue evidence="2">Head</tissue>
    </source>
</reference>
<dbReference type="MGI" id="MGI:2443634">
    <property type="gene designation" value="C130023O10Rik"/>
</dbReference>
<reference evidence="2" key="9">
    <citation type="journal article" date="2005" name="Science">
        <title>Antisense Transcription in the Mammalian Transcriptome.</title>
        <authorList>
            <consortium name="RIKEN Genome Exploration Research Group and Genome Science Group (Genome Network Project Core Group) and the FANTOM Consortium"/>
        </authorList>
    </citation>
    <scope>NUCLEOTIDE SEQUENCE</scope>
    <source>
        <strain evidence="2">C57BL/6J</strain>
        <tissue evidence="2">Head</tissue>
    </source>
</reference>
<accession>Q8C8A0</accession>